<sequence length="151" mass="16899">MPPSKDEITRLCAELSKKAQKANNIWWRLSGLLGDRNRQVMYLLLPAPGAVHSGNNGPDGPYIPVLPDARGVPDTQGVRLDMERWQLHLGGDASTSRTEAAEETGHEAHRTGEPIFLSVDVFFIKRQNSQSMTVMVFIMHTKITNIPRKIR</sequence>
<accession>A0A804NZP9</accession>
<evidence type="ECO:0000313" key="2">
    <source>
        <dbReference type="Proteomes" id="UP000007305"/>
    </source>
</evidence>
<reference evidence="1" key="3">
    <citation type="submission" date="2021-05" db="UniProtKB">
        <authorList>
            <consortium name="EnsemblPlants"/>
        </authorList>
    </citation>
    <scope>IDENTIFICATION</scope>
    <source>
        <strain evidence="1">cv. B73</strain>
    </source>
</reference>
<dbReference type="Proteomes" id="UP000007305">
    <property type="component" value="Chromosome 4"/>
</dbReference>
<protein>
    <submittedName>
        <fullName evidence="1">Uncharacterized protein</fullName>
    </submittedName>
</protein>
<dbReference type="InParanoid" id="A0A804NZP9"/>
<dbReference type="Gramene" id="Zm00001eb198340_T001">
    <property type="protein sequence ID" value="Zm00001eb198340_P001"/>
    <property type="gene ID" value="Zm00001eb198340"/>
</dbReference>
<dbReference type="EnsemblPlants" id="Zm00001eb198340_T001">
    <property type="protein sequence ID" value="Zm00001eb198340_P001"/>
    <property type="gene ID" value="Zm00001eb198340"/>
</dbReference>
<name>A0A804NZP9_MAIZE</name>
<dbReference type="AlphaFoldDB" id="A0A804NZP9"/>
<reference evidence="2" key="1">
    <citation type="journal article" date="2009" name="Science">
        <title>The B73 maize genome: complexity, diversity, and dynamics.</title>
        <authorList>
            <person name="Schnable P.S."/>
            <person name="Ware D."/>
            <person name="Fulton R.S."/>
            <person name="Stein J.C."/>
            <person name="Wei F."/>
            <person name="Pasternak S."/>
            <person name="Liang C."/>
            <person name="Zhang J."/>
            <person name="Fulton L."/>
            <person name="Graves T.A."/>
            <person name="Minx P."/>
            <person name="Reily A.D."/>
            <person name="Courtney L."/>
            <person name="Kruchowski S.S."/>
            <person name="Tomlinson C."/>
            <person name="Strong C."/>
            <person name="Delehaunty K."/>
            <person name="Fronick C."/>
            <person name="Courtney B."/>
            <person name="Rock S.M."/>
            <person name="Belter E."/>
            <person name="Du F."/>
            <person name="Kim K."/>
            <person name="Abbott R.M."/>
            <person name="Cotton M."/>
            <person name="Levy A."/>
            <person name="Marchetto P."/>
            <person name="Ochoa K."/>
            <person name="Jackson S.M."/>
            <person name="Gillam B."/>
            <person name="Chen W."/>
            <person name="Yan L."/>
            <person name="Higginbotham J."/>
            <person name="Cardenas M."/>
            <person name="Waligorski J."/>
            <person name="Applebaum E."/>
            <person name="Phelps L."/>
            <person name="Falcone J."/>
            <person name="Kanchi K."/>
            <person name="Thane T."/>
            <person name="Scimone A."/>
            <person name="Thane N."/>
            <person name="Henke J."/>
            <person name="Wang T."/>
            <person name="Ruppert J."/>
            <person name="Shah N."/>
            <person name="Rotter K."/>
            <person name="Hodges J."/>
            <person name="Ingenthron E."/>
            <person name="Cordes M."/>
            <person name="Kohlberg S."/>
            <person name="Sgro J."/>
            <person name="Delgado B."/>
            <person name="Mead K."/>
            <person name="Chinwalla A."/>
            <person name="Leonard S."/>
            <person name="Crouse K."/>
            <person name="Collura K."/>
            <person name="Kudrna D."/>
            <person name="Currie J."/>
            <person name="He R."/>
            <person name="Angelova A."/>
            <person name="Rajasekar S."/>
            <person name="Mueller T."/>
            <person name="Lomeli R."/>
            <person name="Scara G."/>
            <person name="Ko A."/>
            <person name="Delaney K."/>
            <person name="Wissotski M."/>
            <person name="Lopez G."/>
            <person name="Campos D."/>
            <person name="Braidotti M."/>
            <person name="Ashley E."/>
            <person name="Golser W."/>
            <person name="Kim H."/>
            <person name="Lee S."/>
            <person name="Lin J."/>
            <person name="Dujmic Z."/>
            <person name="Kim W."/>
            <person name="Talag J."/>
            <person name="Zuccolo A."/>
            <person name="Fan C."/>
            <person name="Sebastian A."/>
            <person name="Kramer M."/>
            <person name="Spiegel L."/>
            <person name="Nascimento L."/>
            <person name="Zutavern T."/>
            <person name="Miller B."/>
            <person name="Ambroise C."/>
            <person name="Muller S."/>
            <person name="Spooner W."/>
            <person name="Narechania A."/>
            <person name="Ren L."/>
            <person name="Wei S."/>
            <person name="Kumari S."/>
            <person name="Faga B."/>
            <person name="Levy M.J."/>
            <person name="McMahan L."/>
            <person name="Van Buren P."/>
            <person name="Vaughn M.W."/>
            <person name="Ying K."/>
            <person name="Yeh C.-T."/>
            <person name="Emrich S.J."/>
            <person name="Jia Y."/>
            <person name="Kalyanaraman A."/>
            <person name="Hsia A.-P."/>
            <person name="Barbazuk W.B."/>
            <person name="Baucom R.S."/>
            <person name="Brutnell T.P."/>
            <person name="Carpita N.C."/>
            <person name="Chaparro C."/>
            <person name="Chia J.-M."/>
            <person name="Deragon J.-M."/>
            <person name="Estill J.C."/>
            <person name="Fu Y."/>
            <person name="Jeddeloh J.A."/>
            <person name="Han Y."/>
            <person name="Lee H."/>
            <person name="Li P."/>
            <person name="Lisch D.R."/>
            <person name="Liu S."/>
            <person name="Liu Z."/>
            <person name="Nagel D.H."/>
            <person name="McCann M.C."/>
            <person name="SanMiguel P."/>
            <person name="Myers A.M."/>
            <person name="Nettleton D."/>
            <person name="Nguyen J."/>
            <person name="Penning B.W."/>
            <person name="Ponnala L."/>
            <person name="Schneider K.L."/>
            <person name="Schwartz D.C."/>
            <person name="Sharma A."/>
            <person name="Soderlund C."/>
            <person name="Springer N.M."/>
            <person name="Sun Q."/>
            <person name="Wang H."/>
            <person name="Waterman M."/>
            <person name="Westerman R."/>
            <person name="Wolfgruber T.K."/>
            <person name="Yang L."/>
            <person name="Yu Y."/>
            <person name="Zhang L."/>
            <person name="Zhou S."/>
            <person name="Zhu Q."/>
            <person name="Bennetzen J.L."/>
            <person name="Dawe R.K."/>
            <person name="Jiang J."/>
            <person name="Jiang N."/>
            <person name="Presting G.G."/>
            <person name="Wessler S.R."/>
            <person name="Aluru S."/>
            <person name="Martienssen R.A."/>
            <person name="Clifton S.W."/>
            <person name="McCombie W.R."/>
            <person name="Wing R.A."/>
            <person name="Wilson R.K."/>
        </authorList>
    </citation>
    <scope>NUCLEOTIDE SEQUENCE [LARGE SCALE GENOMIC DNA]</scope>
    <source>
        <strain evidence="2">cv. B73</strain>
    </source>
</reference>
<proteinExistence type="predicted"/>
<keyword evidence="2" id="KW-1185">Reference proteome</keyword>
<evidence type="ECO:0000313" key="1">
    <source>
        <dbReference type="EnsemblPlants" id="Zm00001eb198340_P001"/>
    </source>
</evidence>
<organism evidence="1 2">
    <name type="scientific">Zea mays</name>
    <name type="common">Maize</name>
    <dbReference type="NCBI Taxonomy" id="4577"/>
    <lineage>
        <taxon>Eukaryota</taxon>
        <taxon>Viridiplantae</taxon>
        <taxon>Streptophyta</taxon>
        <taxon>Embryophyta</taxon>
        <taxon>Tracheophyta</taxon>
        <taxon>Spermatophyta</taxon>
        <taxon>Magnoliopsida</taxon>
        <taxon>Liliopsida</taxon>
        <taxon>Poales</taxon>
        <taxon>Poaceae</taxon>
        <taxon>PACMAD clade</taxon>
        <taxon>Panicoideae</taxon>
        <taxon>Andropogonodae</taxon>
        <taxon>Andropogoneae</taxon>
        <taxon>Tripsacinae</taxon>
        <taxon>Zea</taxon>
    </lineage>
</organism>
<reference evidence="1" key="2">
    <citation type="submission" date="2019-07" db="EMBL/GenBank/DDBJ databases">
        <authorList>
            <person name="Seetharam A."/>
            <person name="Woodhouse M."/>
            <person name="Cannon E."/>
        </authorList>
    </citation>
    <scope>NUCLEOTIDE SEQUENCE [LARGE SCALE GENOMIC DNA]</scope>
    <source>
        <strain evidence="1">cv. B73</strain>
    </source>
</reference>